<keyword evidence="3 6" id="KW-0812">Transmembrane</keyword>
<evidence type="ECO:0000313" key="7">
    <source>
        <dbReference type="EMBL" id="KLV08770.1"/>
    </source>
</evidence>
<feature type="transmembrane region" description="Helical" evidence="6">
    <location>
        <begin position="188"/>
        <end position="207"/>
    </location>
</feature>
<proteinExistence type="predicted"/>
<feature type="transmembrane region" description="Helical" evidence="6">
    <location>
        <begin position="12"/>
        <end position="34"/>
    </location>
</feature>
<feature type="transmembrane region" description="Helical" evidence="6">
    <location>
        <begin position="73"/>
        <end position="97"/>
    </location>
</feature>
<evidence type="ECO:0008006" key="9">
    <source>
        <dbReference type="Google" id="ProtNLM"/>
    </source>
</evidence>
<evidence type="ECO:0000256" key="2">
    <source>
        <dbReference type="ARBA" id="ARBA00022475"/>
    </source>
</evidence>
<keyword evidence="5 6" id="KW-0472">Membrane</keyword>
<sequence length="211" mass="22804">MGDKMMEVMKAVLFGLILSLTVGPIAILVLGNGIHHGYVTAMRSAIGAALADYCYALISFITGTLLISQLDAYHYQIILLSSWVLIFMGFYMMYSALKNTRLLANVHHPGKKLGFRSTFFLTLANPVALIALSAFIGHSIDQLNLLFAMQLAGAVFVGSLIIQCILAISGAVSRSTLMDDDEVITFPFYLQVLGGLIICLFGVSNFVDLAG</sequence>
<dbReference type="AlphaFoldDB" id="A0A0J1HAU1"/>
<evidence type="ECO:0000256" key="6">
    <source>
        <dbReference type="SAM" id="Phobius"/>
    </source>
</evidence>
<keyword evidence="8" id="KW-1185">Reference proteome</keyword>
<dbReference type="InterPro" id="IPR001123">
    <property type="entry name" value="LeuE-type"/>
</dbReference>
<reference evidence="7 8" key="1">
    <citation type="submission" date="2015-05" db="EMBL/GenBank/DDBJ databases">
        <title>Photobacterium galathea sp. nov.</title>
        <authorList>
            <person name="Machado H."/>
            <person name="Gram L."/>
        </authorList>
    </citation>
    <scope>NUCLEOTIDE SEQUENCE [LARGE SCALE GENOMIC DNA]</scope>
    <source>
        <strain evidence="7 8">DSM 22954</strain>
    </source>
</reference>
<dbReference type="Proteomes" id="UP000035909">
    <property type="component" value="Unassembled WGS sequence"/>
</dbReference>
<evidence type="ECO:0000256" key="4">
    <source>
        <dbReference type="ARBA" id="ARBA00022989"/>
    </source>
</evidence>
<keyword evidence="2" id="KW-1003">Cell membrane</keyword>
<evidence type="ECO:0000256" key="5">
    <source>
        <dbReference type="ARBA" id="ARBA00023136"/>
    </source>
</evidence>
<dbReference type="GO" id="GO:0005886">
    <property type="term" value="C:plasma membrane"/>
    <property type="evidence" value="ECO:0007669"/>
    <property type="project" value="UniProtKB-SubCell"/>
</dbReference>
<dbReference type="EMBL" id="LDOU01000013">
    <property type="protein sequence ID" value="KLV08770.1"/>
    <property type="molecule type" value="Genomic_DNA"/>
</dbReference>
<comment type="subcellular location">
    <subcellularLocation>
        <location evidence="1">Cell membrane</location>
        <topology evidence="1">Multi-pass membrane protein</topology>
    </subcellularLocation>
</comment>
<evidence type="ECO:0000256" key="1">
    <source>
        <dbReference type="ARBA" id="ARBA00004651"/>
    </source>
</evidence>
<accession>A0A0J1HAU1</accession>
<evidence type="ECO:0000313" key="8">
    <source>
        <dbReference type="Proteomes" id="UP000035909"/>
    </source>
</evidence>
<comment type="caution">
    <text evidence="7">The sequence shown here is derived from an EMBL/GenBank/DDBJ whole genome shotgun (WGS) entry which is preliminary data.</text>
</comment>
<dbReference type="PANTHER" id="PTHR30086:SF20">
    <property type="entry name" value="ARGININE EXPORTER PROTEIN ARGO-RELATED"/>
    <property type="match status" value="1"/>
</dbReference>
<gene>
    <name evidence="7" type="ORF">ABT57_13260</name>
</gene>
<protein>
    <recommendedName>
        <fullName evidence="9">Lysine transporter LysE</fullName>
    </recommendedName>
</protein>
<organism evidence="7 8">
    <name type="scientific">Photobacterium ganghwense</name>
    <dbReference type="NCBI Taxonomy" id="320778"/>
    <lineage>
        <taxon>Bacteria</taxon>
        <taxon>Pseudomonadati</taxon>
        <taxon>Pseudomonadota</taxon>
        <taxon>Gammaproteobacteria</taxon>
        <taxon>Vibrionales</taxon>
        <taxon>Vibrionaceae</taxon>
        <taxon>Photobacterium</taxon>
    </lineage>
</organism>
<feature type="transmembrane region" description="Helical" evidence="6">
    <location>
        <begin position="118"/>
        <end position="140"/>
    </location>
</feature>
<dbReference type="PATRIC" id="fig|320778.3.peg.2894"/>
<feature type="transmembrane region" description="Helical" evidence="6">
    <location>
        <begin position="46"/>
        <end position="67"/>
    </location>
</feature>
<evidence type="ECO:0000256" key="3">
    <source>
        <dbReference type="ARBA" id="ARBA00022692"/>
    </source>
</evidence>
<dbReference type="Pfam" id="PF01810">
    <property type="entry name" value="LysE"/>
    <property type="match status" value="1"/>
</dbReference>
<dbReference type="PANTHER" id="PTHR30086">
    <property type="entry name" value="ARGININE EXPORTER PROTEIN ARGO"/>
    <property type="match status" value="1"/>
</dbReference>
<name>A0A0J1HAU1_9GAMM</name>
<dbReference type="GO" id="GO:0015171">
    <property type="term" value="F:amino acid transmembrane transporter activity"/>
    <property type="evidence" value="ECO:0007669"/>
    <property type="project" value="TreeGrafter"/>
</dbReference>
<keyword evidence="4 6" id="KW-1133">Transmembrane helix</keyword>
<feature type="transmembrane region" description="Helical" evidence="6">
    <location>
        <begin position="146"/>
        <end position="168"/>
    </location>
</feature>